<gene>
    <name evidence="1" type="primary">ORF170728</name>
</gene>
<dbReference type="AlphaFoldDB" id="A0A0B7B7T5"/>
<dbReference type="EMBL" id="HACG01042529">
    <property type="protein sequence ID" value="CEK89394.1"/>
    <property type="molecule type" value="Transcribed_RNA"/>
</dbReference>
<sequence>MQKMHKDINLKIYRITHLRFRAHCMSMAMREQAGWLALLTYQGVSQMDRANILNALIQCGRKQDFHLNQSMPTTRLQELRLEWPENN</sequence>
<evidence type="ECO:0000313" key="1">
    <source>
        <dbReference type="EMBL" id="CEK89394.1"/>
    </source>
</evidence>
<proteinExistence type="predicted"/>
<organism evidence="1">
    <name type="scientific">Arion vulgaris</name>
    <dbReference type="NCBI Taxonomy" id="1028688"/>
    <lineage>
        <taxon>Eukaryota</taxon>
        <taxon>Metazoa</taxon>
        <taxon>Spiralia</taxon>
        <taxon>Lophotrochozoa</taxon>
        <taxon>Mollusca</taxon>
        <taxon>Gastropoda</taxon>
        <taxon>Heterobranchia</taxon>
        <taxon>Euthyneura</taxon>
        <taxon>Panpulmonata</taxon>
        <taxon>Eupulmonata</taxon>
        <taxon>Stylommatophora</taxon>
        <taxon>Helicina</taxon>
        <taxon>Arionoidea</taxon>
        <taxon>Arionidae</taxon>
        <taxon>Arion</taxon>
    </lineage>
</organism>
<feature type="non-terminal residue" evidence="1">
    <location>
        <position position="87"/>
    </location>
</feature>
<protein>
    <submittedName>
        <fullName evidence="1">Uncharacterized protein</fullName>
    </submittedName>
</protein>
<reference evidence="1" key="1">
    <citation type="submission" date="2014-12" db="EMBL/GenBank/DDBJ databases">
        <title>Insight into the proteome of Arion vulgaris.</title>
        <authorList>
            <person name="Aradska J."/>
            <person name="Bulat T."/>
            <person name="Smidak R."/>
            <person name="Sarate P."/>
            <person name="Gangsoo J."/>
            <person name="Sialana F."/>
            <person name="Bilban M."/>
            <person name="Lubec G."/>
        </authorList>
    </citation>
    <scope>NUCLEOTIDE SEQUENCE</scope>
    <source>
        <tissue evidence="1">Skin</tissue>
    </source>
</reference>
<accession>A0A0B7B7T5</accession>
<name>A0A0B7B7T5_9EUPU</name>